<accession>A0ABN2F7T4</accession>
<comment type="similarity">
    <text evidence="1 3 4">Belongs to the GrpE family.</text>
</comment>
<reference evidence="6 7" key="1">
    <citation type="journal article" date="2019" name="Int. J. Syst. Evol. Microbiol.">
        <title>The Global Catalogue of Microorganisms (GCM) 10K type strain sequencing project: providing services to taxonomists for standard genome sequencing and annotation.</title>
        <authorList>
            <consortium name="The Broad Institute Genomics Platform"/>
            <consortium name="The Broad Institute Genome Sequencing Center for Infectious Disease"/>
            <person name="Wu L."/>
            <person name="Ma J."/>
        </authorList>
    </citation>
    <scope>NUCLEOTIDE SEQUENCE [LARGE SCALE GENOMIC DNA]</scope>
    <source>
        <strain evidence="6 7">JCM 14306</strain>
    </source>
</reference>
<feature type="compositionally biased region" description="Low complexity" evidence="5">
    <location>
        <begin position="31"/>
        <end position="41"/>
    </location>
</feature>
<evidence type="ECO:0000256" key="3">
    <source>
        <dbReference type="HAMAP-Rule" id="MF_01151"/>
    </source>
</evidence>
<dbReference type="InterPro" id="IPR009012">
    <property type="entry name" value="GrpE_head"/>
</dbReference>
<evidence type="ECO:0000256" key="1">
    <source>
        <dbReference type="ARBA" id="ARBA00009054"/>
    </source>
</evidence>
<evidence type="ECO:0000256" key="4">
    <source>
        <dbReference type="RuleBase" id="RU004478"/>
    </source>
</evidence>
<comment type="subunit">
    <text evidence="3">Homodimer.</text>
</comment>
<comment type="caution">
    <text evidence="6">The sequence shown here is derived from an EMBL/GenBank/DDBJ whole genome shotgun (WGS) entry which is preliminary data.</text>
</comment>
<dbReference type="PANTHER" id="PTHR21237:SF23">
    <property type="entry name" value="GRPE PROTEIN HOMOLOG, MITOCHONDRIAL"/>
    <property type="match status" value="1"/>
</dbReference>
<organism evidence="6 7">
    <name type="scientific">Kribbella alba</name>
    <dbReference type="NCBI Taxonomy" id="190197"/>
    <lineage>
        <taxon>Bacteria</taxon>
        <taxon>Bacillati</taxon>
        <taxon>Actinomycetota</taxon>
        <taxon>Actinomycetes</taxon>
        <taxon>Propionibacteriales</taxon>
        <taxon>Kribbellaceae</taxon>
        <taxon>Kribbella</taxon>
    </lineage>
</organism>
<evidence type="ECO:0000313" key="6">
    <source>
        <dbReference type="EMBL" id="GAA1634500.1"/>
    </source>
</evidence>
<dbReference type="InterPro" id="IPR013805">
    <property type="entry name" value="GrpE_CC"/>
</dbReference>
<dbReference type="PANTHER" id="PTHR21237">
    <property type="entry name" value="GRPE PROTEIN"/>
    <property type="match status" value="1"/>
</dbReference>
<dbReference type="RefSeq" id="WP_344111182.1">
    <property type="nucleotide sequence ID" value="NZ_BAAANE010000004.1"/>
</dbReference>
<dbReference type="EMBL" id="BAAANE010000004">
    <property type="protein sequence ID" value="GAA1634500.1"/>
    <property type="molecule type" value="Genomic_DNA"/>
</dbReference>
<evidence type="ECO:0000256" key="2">
    <source>
        <dbReference type="ARBA" id="ARBA00023186"/>
    </source>
</evidence>
<dbReference type="Proteomes" id="UP001501319">
    <property type="component" value="Unassembled WGS sequence"/>
</dbReference>
<dbReference type="PRINTS" id="PR00773">
    <property type="entry name" value="GRPEPROTEIN"/>
</dbReference>
<dbReference type="InterPro" id="IPR000740">
    <property type="entry name" value="GrpE"/>
</dbReference>
<protein>
    <recommendedName>
        <fullName evidence="3">Protein GrpE</fullName>
    </recommendedName>
    <alternativeName>
        <fullName evidence="3">HSP-70 cofactor</fullName>
    </alternativeName>
</protein>
<dbReference type="Gene3D" id="2.30.22.10">
    <property type="entry name" value="Head domain of nucleotide exchange factor GrpE"/>
    <property type="match status" value="1"/>
</dbReference>
<comment type="subcellular location">
    <subcellularLocation>
        <location evidence="3">Cytoplasm</location>
    </subcellularLocation>
</comment>
<proteinExistence type="inferred from homology"/>
<evidence type="ECO:0000313" key="7">
    <source>
        <dbReference type="Proteomes" id="UP001501319"/>
    </source>
</evidence>
<keyword evidence="3" id="KW-0346">Stress response</keyword>
<dbReference type="HAMAP" id="MF_01151">
    <property type="entry name" value="GrpE"/>
    <property type="match status" value="1"/>
</dbReference>
<dbReference type="Gene3D" id="3.90.20.20">
    <property type="match status" value="1"/>
</dbReference>
<dbReference type="SUPFAM" id="SSF58014">
    <property type="entry name" value="Coiled-coil domain of nucleotide exchange factor GrpE"/>
    <property type="match status" value="1"/>
</dbReference>
<feature type="region of interest" description="Disordered" evidence="5">
    <location>
        <begin position="1"/>
        <end position="47"/>
    </location>
</feature>
<name>A0ABN2F7T4_9ACTN</name>
<keyword evidence="7" id="KW-1185">Reference proteome</keyword>
<evidence type="ECO:0000256" key="5">
    <source>
        <dbReference type="SAM" id="MobiDB-lite"/>
    </source>
</evidence>
<dbReference type="SUPFAM" id="SSF51064">
    <property type="entry name" value="Head domain of nucleotide exchange factor GrpE"/>
    <property type="match status" value="1"/>
</dbReference>
<dbReference type="Pfam" id="PF01025">
    <property type="entry name" value="GrpE"/>
    <property type="match status" value="1"/>
</dbReference>
<keyword evidence="3" id="KW-0963">Cytoplasm</keyword>
<comment type="function">
    <text evidence="3">Participates actively in the response to hyperosmotic and heat shock by preventing the aggregation of stress-denatured proteins, in association with DnaK and GrpE. It is the nucleotide exchange factor for DnaK and may function as a thermosensor. Unfolded proteins bind initially to DnaJ; upon interaction with the DnaJ-bound protein, DnaK hydrolyzes its bound ATP, resulting in the formation of a stable complex. GrpE releases ADP from DnaK; ATP binding to DnaK triggers the release of the substrate protein, thus completing the reaction cycle. Several rounds of ATP-dependent interactions between DnaJ, DnaK and GrpE are required for fully efficient folding.</text>
</comment>
<dbReference type="CDD" id="cd00446">
    <property type="entry name" value="GrpE"/>
    <property type="match status" value="1"/>
</dbReference>
<gene>
    <name evidence="3 6" type="primary">grpE</name>
    <name evidence="6" type="ORF">GCM10009744_24030</name>
</gene>
<keyword evidence="2 3" id="KW-0143">Chaperone</keyword>
<sequence length="189" mass="20551">MSQQDAERAGTTSAADRTDDQAPANGKSENGTAAEGTAADRAAPDVVTQVAQLEDRWRRTAAELENFRKRTARESAEQRQDERARVLARWLPVVDNLELALEHAGPEAKQIVDGVKAVRDQAVAILAEYGYPRFDDVGKLFDPKLHEAVGTVASPDSEPGTVVHVVRPRYGDGDKVLRPAAVIVATEER</sequence>